<dbReference type="GO" id="GO:0030246">
    <property type="term" value="F:carbohydrate binding"/>
    <property type="evidence" value="ECO:0007669"/>
    <property type="project" value="UniProtKB-ARBA"/>
</dbReference>
<evidence type="ECO:0000256" key="2">
    <source>
        <dbReference type="ARBA" id="ARBA00007639"/>
    </source>
</evidence>
<name>A0A841DLE5_9ACTN</name>
<comment type="similarity">
    <text evidence="2">Belongs to the bacterial solute-binding protein 2 family.</text>
</comment>
<keyword evidence="6" id="KW-0762">Sugar transport</keyword>
<dbReference type="InterPro" id="IPR028082">
    <property type="entry name" value="Peripla_BP_I"/>
</dbReference>
<feature type="domain" description="Periplasmic binding protein" evidence="5">
    <location>
        <begin position="87"/>
        <end position="332"/>
    </location>
</feature>
<organism evidence="6 7">
    <name type="scientific">Kribbella solani</name>
    <dbReference type="NCBI Taxonomy" id="236067"/>
    <lineage>
        <taxon>Bacteria</taxon>
        <taxon>Bacillati</taxon>
        <taxon>Actinomycetota</taxon>
        <taxon>Actinomycetes</taxon>
        <taxon>Propionibacteriales</taxon>
        <taxon>Kribbellaceae</taxon>
        <taxon>Kribbella</taxon>
    </lineage>
</organism>
<evidence type="ECO:0000259" key="5">
    <source>
        <dbReference type="Pfam" id="PF13407"/>
    </source>
</evidence>
<dbReference type="AlphaFoldDB" id="A0A841DLE5"/>
<feature type="signal peptide" evidence="4">
    <location>
        <begin position="1"/>
        <end position="21"/>
    </location>
</feature>
<dbReference type="EMBL" id="JACHNF010000001">
    <property type="protein sequence ID" value="MBB5979924.1"/>
    <property type="molecule type" value="Genomic_DNA"/>
</dbReference>
<comment type="caution">
    <text evidence="6">The sequence shown here is derived from an EMBL/GenBank/DDBJ whole genome shotgun (WGS) entry which is preliminary data.</text>
</comment>
<dbReference type="Proteomes" id="UP000558997">
    <property type="component" value="Unassembled WGS sequence"/>
</dbReference>
<evidence type="ECO:0000256" key="1">
    <source>
        <dbReference type="ARBA" id="ARBA00004196"/>
    </source>
</evidence>
<dbReference type="PANTHER" id="PTHR46847:SF1">
    <property type="entry name" value="D-ALLOSE-BINDING PERIPLASMIC PROTEIN-RELATED"/>
    <property type="match status" value="1"/>
</dbReference>
<feature type="chain" id="PRO_5038548358" evidence="4">
    <location>
        <begin position="22"/>
        <end position="376"/>
    </location>
</feature>
<sequence length="376" mass="39019">MKFHSRAAVLGAGALCLLLTACGSGSDAGAQSAVPSNPAAKAALAEAKAVFAEYSATKSLEPIPALPDAPPKGKRFVIVTCNFPTCASVADGAKAAAQALGWNTTVLQHDSTPQSYVSLMNQVASDPPDALAYVPALPDSSLREQLTKLKSAGTKISEISPPEQLGPDSGVEAFVLGKTDVAQTGKILGSAVVADAGGAVDAVWVWDPSFATAWSPMKDGFTKVVESVGGKVGVLEASVQGVGKSVPSQITGYLQAHPKTKYVVTPMVDYQSGLTPALQAAGLQGKVKVISRATNQAVLEGIKNGTDWAGLAIELQAEGWRSVDQLVRLVMGVPLGDRADHIGWQQIYLKNNVDQAGTAPEPPNYQQTYISAWTGQ</sequence>
<dbReference type="InterPro" id="IPR025997">
    <property type="entry name" value="SBP_2_dom"/>
</dbReference>
<keyword evidence="6" id="KW-0813">Transport</keyword>
<dbReference type="SUPFAM" id="SSF53822">
    <property type="entry name" value="Periplasmic binding protein-like I"/>
    <property type="match status" value="1"/>
</dbReference>
<dbReference type="Pfam" id="PF13407">
    <property type="entry name" value="Peripla_BP_4"/>
    <property type="match status" value="1"/>
</dbReference>
<proteinExistence type="inferred from homology"/>
<reference evidence="6 7" key="1">
    <citation type="submission" date="2020-08" db="EMBL/GenBank/DDBJ databases">
        <title>Sequencing the genomes of 1000 actinobacteria strains.</title>
        <authorList>
            <person name="Klenk H.-P."/>
        </authorList>
    </citation>
    <scope>NUCLEOTIDE SEQUENCE [LARGE SCALE GENOMIC DNA]</scope>
    <source>
        <strain evidence="6 7">DSM 17294</strain>
    </source>
</reference>
<comment type="subcellular location">
    <subcellularLocation>
        <location evidence="1">Cell envelope</location>
    </subcellularLocation>
</comment>
<dbReference type="PROSITE" id="PS51257">
    <property type="entry name" value="PROKAR_LIPOPROTEIN"/>
    <property type="match status" value="1"/>
</dbReference>
<evidence type="ECO:0000313" key="6">
    <source>
        <dbReference type="EMBL" id="MBB5979924.1"/>
    </source>
</evidence>
<dbReference type="RefSeq" id="WP_184835251.1">
    <property type="nucleotide sequence ID" value="NZ_BAAAVN010000006.1"/>
</dbReference>
<keyword evidence="7" id="KW-1185">Reference proteome</keyword>
<dbReference type="Gene3D" id="3.40.50.2300">
    <property type="match status" value="2"/>
</dbReference>
<protein>
    <submittedName>
        <fullName evidence="6">ABC-type sugar transport system substrate-binding protein</fullName>
    </submittedName>
</protein>
<evidence type="ECO:0000313" key="7">
    <source>
        <dbReference type="Proteomes" id="UP000558997"/>
    </source>
</evidence>
<evidence type="ECO:0000256" key="4">
    <source>
        <dbReference type="SAM" id="SignalP"/>
    </source>
</evidence>
<evidence type="ECO:0000256" key="3">
    <source>
        <dbReference type="ARBA" id="ARBA00022729"/>
    </source>
</evidence>
<gene>
    <name evidence="6" type="ORF">HDA44_003265</name>
</gene>
<dbReference type="PANTHER" id="PTHR46847">
    <property type="entry name" value="D-ALLOSE-BINDING PERIPLASMIC PROTEIN-RELATED"/>
    <property type="match status" value="1"/>
</dbReference>
<dbReference type="GO" id="GO:0030313">
    <property type="term" value="C:cell envelope"/>
    <property type="evidence" value="ECO:0007669"/>
    <property type="project" value="UniProtKB-SubCell"/>
</dbReference>
<keyword evidence="3 4" id="KW-0732">Signal</keyword>
<accession>A0A841DLE5</accession>